<keyword evidence="2" id="KW-0813">Transport</keyword>
<organism evidence="9 10">
    <name type="scientific">Neobacillus niacini</name>
    <dbReference type="NCBI Taxonomy" id="86668"/>
    <lineage>
        <taxon>Bacteria</taxon>
        <taxon>Bacillati</taxon>
        <taxon>Bacillota</taxon>
        <taxon>Bacilli</taxon>
        <taxon>Bacillales</taxon>
        <taxon>Bacillaceae</taxon>
        <taxon>Neobacillus</taxon>
    </lineage>
</organism>
<dbReference type="InterPro" id="IPR036259">
    <property type="entry name" value="MFS_trans_sf"/>
</dbReference>
<evidence type="ECO:0000259" key="8">
    <source>
        <dbReference type="PROSITE" id="PS50850"/>
    </source>
</evidence>
<gene>
    <name evidence="9" type="ORF">F4694_000674</name>
</gene>
<comment type="caution">
    <text evidence="9">The sequence shown here is derived from an EMBL/GenBank/DDBJ whole genome shotgun (WGS) entry which is preliminary data.</text>
</comment>
<dbReference type="InterPro" id="IPR011701">
    <property type="entry name" value="MFS"/>
</dbReference>
<evidence type="ECO:0000256" key="5">
    <source>
        <dbReference type="ARBA" id="ARBA00022989"/>
    </source>
</evidence>
<dbReference type="GO" id="GO:0022857">
    <property type="term" value="F:transmembrane transporter activity"/>
    <property type="evidence" value="ECO:0007669"/>
    <property type="project" value="InterPro"/>
</dbReference>
<dbReference type="InterPro" id="IPR020846">
    <property type="entry name" value="MFS_dom"/>
</dbReference>
<dbReference type="EMBL" id="JACCBX010000002">
    <property type="protein sequence ID" value="NYE03930.1"/>
    <property type="molecule type" value="Genomic_DNA"/>
</dbReference>
<dbReference type="SUPFAM" id="SSF103473">
    <property type="entry name" value="MFS general substrate transporter"/>
    <property type="match status" value="1"/>
</dbReference>
<dbReference type="PRINTS" id="PR01036">
    <property type="entry name" value="TCRTETB"/>
</dbReference>
<sequence length="445" mass="49068">MNKNKYVFIGLVITTLISALDTNIMQTASPTIVNQLGGLELFSWIFVVYMLVSTITVPLYGKLSDMYGRKKLLMVAVALFTVGSILCGLANSMVMLIIFRGIQGLGAGGMIPLSMIIVGDLFTIEKRGKIQAVFSAIWAISSIIGPILGSFFVEAMTWRWIFFINIPIGIATILFLIPYKEAAAYKKTYIDYKGFFLFGISITLLLLSTSLSNPFWYVISGVIGFILFVLVERKEQHPLLPVTLFKNKGLLSTNLFMLIYCLSFYGTSNFIPLYLQESSQMSIYKSGLILLSIALGWSFGSTPAGKWIIRFGYKVLFMIGSIVTTVSGLILYLFIQDLSYVGLFIILTIQGFCFGLLFALGTIASQEFAESTIKGMSTSLQIFLRNIGTSVGVTIMGVIINHGVTLAIGMKNVFLYALILSFITIFLSFRIPEKTSPVGETALSK</sequence>
<dbReference type="Pfam" id="PF07690">
    <property type="entry name" value="MFS_1"/>
    <property type="match status" value="1"/>
</dbReference>
<feature type="transmembrane region" description="Helical" evidence="7">
    <location>
        <begin position="251"/>
        <end position="275"/>
    </location>
</feature>
<evidence type="ECO:0000313" key="10">
    <source>
        <dbReference type="Proteomes" id="UP000548423"/>
    </source>
</evidence>
<name>A0A852T5D2_9BACI</name>
<feature type="transmembrane region" description="Helical" evidence="7">
    <location>
        <begin position="382"/>
        <end position="401"/>
    </location>
</feature>
<dbReference type="Gene3D" id="1.20.1250.20">
    <property type="entry name" value="MFS general substrate transporter like domains"/>
    <property type="match status" value="1"/>
</dbReference>
<evidence type="ECO:0000256" key="2">
    <source>
        <dbReference type="ARBA" id="ARBA00022448"/>
    </source>
</evidence>
<keyword evidence="6 7" id="KW-0472">Membrane</keyword>
<feature type="transmembrane region" description="Helical" evidence="7">
    <location>
        <begin position="105"/>
        <end position="123"/>
    </location>
</feature>
<evidence type="ECO:0000256" key="6">
    <source>
        <dbReference type="ARBA" id="ARBA00023136"/>
    </source>
</evidence>
<keyword evidence="4 7" id="KW-0812">Transmembrane</keyword>
<accession>A0A852T5D2</accession>
<dbReference type="Gene3D" id="1.20.1720.10">
    <property type="entry name" value="Multidrug resistance protein D"/>
    <property type="match status" value="1"/>
</dbReference>
<feature type="transmembrane region" description="Helical" evidence="7">
    <location>
        <begin position="311"/>
        <end position="335"/>
    </location>
</feature>
<dbReference type="CDD" id="cd17502">
    <property type="entry name" value="MFS_Azr1_MDR_like"/>
    <property type="match status" value="1"/>
</dbReference>
<keyword evidence="3" id="KW-1003">Cell membrane</keyword>
<evidence type="ECO:0000256" key="3">
    <source>
        <dbReference type="ARBA" id="ARBA00022475"/>
    </source>
</evidence>
<protein>
    <submittedName>
        <fullName evidence="9">EmrB/QacA subfamily drug resistance transporter</fullName>
    </submittedName>
</protein>
<feature type="transmembrane region" description="Helical" evidence="7">
    <location>
        <begin position="41"/>
        <end position="60"/>
    </location>
</feature>
<proteinExistence type="predicted"/>
<feature type="transmembrane region" description="Helical" evidence="7">
    <location>
        <begin position="341"/>
        <end position="361"/>
    </location>
</feature>
<dbReference type="Proteomes" id="UP000548423">
    <property type="component" value="Unassembled WGS sequence"/>
</dbReference>
<dbReference type="AlphaFoldDB" id="A0A852T5D2"/>
<dbReference type="FunFam" id="1.20.1720.10:FF:000004">
    <property type="entry name" value="EmrB/QacA family drug resistance transporter"/>
    <property type="match status" value="1"/>
</dbReference>
<keyword evidence="5 7" id="KW-1133">Transmembrane helix</keyword>
<feature type="transmembrane region" description="Helical" evidence="7">
    <location>
        <begin position="413"/>
        <end position="431"/>
    </location>
</feature>
<reference evidence="10" key="1">
    <citation type="submission" date="2020-07" db="EMBL/GenBank/DDBJ databases">
        <authorList>
            <person name="Partida-Martinez L."/>
            <person name="Huntemann M."/>
            <person name="Clum A."/>
            <person name="Wang J."/>
            <person name="Palaniappan K."/>
            <person name="Ritter S."/>
            <person name="Chen I.-M."/>
            <person name="Stamatis D."/>
            <person name="Reddy T."/>
            <person name="O'Malley R."/>
            <person name="Daum C."/>
            <person name="Shapiro N."/>
            <person name="Ivanova N."/>
            <person name="Kyrpides N."/>
            <person name="Woyke T."/>
        </authorList>
    </citation>
    <scope>NUCLEOTIDE SEQUENCE [LARGE SCALE GENOMIC DNA]</scope>
    <source>
        <strain evidence="10">AT2.8</strain>
    </source>
</reference>
<comment type="subcellular location">
    <subcellularLocation>
        <location evidence="1">Cell membrane</location>
        <topology evidence="1">Multi-pass membrane protein</topology>
    </subcellularLocation>
</comment>
<dbReference type="GO" id="GO:0005886">
    <property type="term" value="C:plasma membrane"/>
    <property type="evidence" value="ECO:0007669"/>
    <property type="project" value="UniProtKB-SubCell"/>
</dbReference>
<feature type="transmembrane region" description="Helical" evidence="7">
    <location>
        <begin position="130"/>
        <end position="152"/>
    </location>
</feature>
<feature type="transmembrane region" description="Helical" evidence="7">
    <location>
        <begin position="158"/>
        <end position="177"/>
    </location>
</feature>
<reference evidence="10" key="2">
    <citation type="submission" date="2020-08" db="EMBL/GenBank/DDBJ databases">
        <title>The Agave Microbiome: Exploring the role of microbial communities in plant adaptations to desert environments.</title>
        <authorList>
            <person name="Partida-Martinez L.P."/>
        </authorList>
    </citation>
    <scope>NUCLEOTIDE SEQUENCE [LARGE SCALE GENOMIC DNA]</scope>
    <source>
        <strain evidence="10">AT2.8</strain>
    </source>
</reference>
<feature type="transmembrane region" description="Helical" evidence="7">
    <location>
        <begin position="189"/>
        <end position="208"/>
    </location>
</feature>
<feature type="transmembrane region" description="Helical" evidence="7">
    <location>
        <begin position="72"/>
        <end position="99"/>
    </location>
</feature>
<dbReference type="PANTHER" id="PTHR23501:SF191">
    <property type="entry name" value="VACUOLAR BASIC AMINO ACID TRANSPORTER 4"/>
    <property type="match status" value="1"/>
</dbReference>
<feature type="transmembrane region" description="Helical" evidence="7">
    <location>
        <begin position="7"/>
        <end position="29"/>
    </location>
</feature>
<dbReference type="PROSITE" id="PS50850">
    <property type="entry name" value="MFS"/>
    <property type="match status" value="1"/>
</dbReference>
<evidence type="ECO:0000256" key="4">
    <source>
        <dbReference type="ARBA" id="ARBA00022692"/>
    </source>
</evidence>
<feature type="transmembrane region" description="Helical" evidence="7">
    <location>
        <begin position="214"/>
        <end position="231"/>
    </location>
</feature>
<evidence type="ECO:0000256" key="1">
    <source>
        <dbReference type="ARBA" id="ARBA00004651"/>
    </source>
</evidence>
<feature type="transmembrane region" description="Helical" evidence="7">
    <location>
        <begin position="281"/>
        <end position="299"/>
    </location>
</feature>
<evidence type="ECO:0000256" key="7">
    <source>
        <dbReference type="SAM" id="Phobius"/>
    </source>
</evidence>
<evidence type="ECO:0000313" key="9">
    <source>
        <dbReference type="EMBL" id="NYE03930.1"/>
    </source>
</evidence>
<feature type="domain" description="Major facilitator superfamily (MFS) profile" evidence="8">
    <location>
        <begin position="7"/>
        <end position="436"/>
    </location>
</feature>
<dbReference type="PANTHER" id="PTHR23501">
    <property type="entry name" value="MAJOR FACILITATOR SUPERFAMILY"/>
    <property type="match status" value="1"/>
</dbReference>